<comment type="caution">
    <text evidence="1">The sequence shown here is derived from an EMBL/GenBank/DDBJ whole genome shotgun (WGS) entry which is preliminary data.</text>
</comment>
<evidence type="ECO:0000313" key="1">
    <source>
        <dbReference type="EMBL" id="KKK63153.1"/>
    </source>
</evidence>
<feature type="non-terminal residue" evidence="1">
    <location>
        <position position="1"/>
    </location>
</feature>
<accession>A0A0F8X2K5</accession>
<gene>
    <name evidence="1" type="ORF">LCGC14_2997140</name>
</gene>
<proteinExistence type="predicted"/>
<organism evidence="1">
    <name type="scientific">marine sediment metagenome</name>
    <dbReference type="NCBI Taxonomy" id="412755"/>
    <lineage>
        <taxon>unclassified sequences</taxon>
        <taxon>metagenomes</taxon>
        <taxon>ecological metagenomes</taxon>
    </lineage>
</organism>
<sequence length="366" mass="40079">RKTAEEALKLPMTVQDILGRPLGMGFVSSAEATKAALIRDILGDESILIWESFLKGEATREEFVQASLLWANVRGKVKAAGSETGRTLESLKGKALDLARKQAEETMVEIAKDSFRVGAEMSDKQFTRLVGRMIKSEGRFGTFMEKVRSLPDAVLEAYYGTLLGPFSFVRNWAGNTAFLTANVWERHIAATLGREIAAEEGFDIMAGIWASQSAAFKGAFQTAKTGESLFGLMATKIEGASGGALATRAFTAEAFGAQNVPVLNKALDYLGVFYRANPRSLLAADEYFKVINFHGELYAQARRTAFQELGVENVAAYNARFAELIESPTKKMLNEALYAANDRTFTRDLTGRMASLQKGLSHPIIR</sequence>
<reference evidence="1" key="1">
    <citation type="journal article" date="2015" name="Nature">
        <title>Complex archaea that bridge the gap between prokaryotes and eukaryotes.</title>
        <authorList>
            <person name="Spang A."/>
            <person name="Saw J.H."/>
            <person name="Jorgensen S.L."/>
            <person name="Zaremba-Niedzwiedzka K."/>
            <person name="Martijn J."/>
            <person name="Lind A.E."/>
            <person name="van Eijk R."/>
            <person name="Schleper C."/>
            <person name="Guy L."/>
            <person name="Ettema T.J."/>
        </authorList>
    </citation>
    <scope>NUCLEOTIDE SEQUENCE</scope>
</reference>
<protein>
    <submittedName>
        <fullName evidence="1">Uncharacterized protein</fullName>
    </submittedName>
</protein>
<dbReference type="EMBL" id="LAZR01061652">
    <property type="protein sequence ID" value="KKK63153.1"/>
    <property type="molecule type" value="Genomic_DNA"/>
</dbReference>
<name>A0A0F8X2K5_9ZZZZ</name>
<dbReference type="AlphaFoldDB" id="A0A0F8X2K5"/>
<feature type="non-terminal residue" evidence="1">
    <location>
        <position position="366"/>
    </location>
</feature>